<dbReference type="EMBL" id="NIZT01000016">
    <property type="protein sequence ID" value="RBQ23876.1"/>
    <property type="molecule type" value="Genomic_DNA"/>
</dbReference>
<evidence type="ECO:0000259" key="10">
    <source>
        <dbReference type="PROSITE" id="PS51918"/>
    </source>
</evidence>
<feature type="binding site" evidence="9">
    <location>
        <position position="108"/>
    </location>
    <ligand>
        <name>[4Fe-4S] cluster</name>
        <dbReference type="ChEBI" id="CHEBI:49883"/>
        <label>2</label>
        <note>4Fe-4S-S-AdoMet</note>
    </ligand>
</feature>
<evidence type="ECO:0000256" key="8">
    <source>
        <dbReference type="ARBA" id="ARBA00049466"/>
    </source>
</evidence>
<evidence type="ECO:0000256" key="3">
    <source>
        <dbReference type="ARBA" id="ARBA00022694"/>
    </source>
</evidence>
<dbReference type="InterPro" id="IPR023993">
    <property type="entry name" value="TYW1_archaea"/>
</dbReference>
<evidence type="ECO:0000313" key="12">
    <source>
        <dbReference type="Proteomes" id="UP000253099"/>
    </source>
</evidence>
<feature type="binding site" evidence="9">
    <location>
        <position position="65"/>
    </location>
    <ligand>
        <name>[4Fe-4S] cluster</name>
        <dbReference type="ChEBI" id="CHEBI:49883"/>
        <label>1</label>
    </ligand>
</feature>
<evidence type="ECO:0000256" key="7">
    <source>
        <dbReference type="ARBA" id="ARBA00023239"/>
    </source>
</evidence>
<dbReference type="CDD" id="cd01335">
    <property type="entry name" value="Radical_SAM"/>
    <property type="match status" value="1"/>
</dbReference>
<accession>A0A366MCA4</accession>
<dbReference type="EC" id="4.1.3.44" evidence="9"/>
<name>A0A366MCA4_9EURY</name>
<dbReference type="SFLD" id="SFLDS00029">
    <property type="entry name" value="Radical_SAM"/>
    <property type="match status" value="1"/>
</dbReference>
<dbReference type="HAMAP" id="MF_01921">
    <property type="entry name" value="TYW1_archaea"/>
    <property type="match status" value="1"/>
</dbReference>
<protein>
    <recommendedName>
        <fullName evidence="9">S-adenosyl-L-methionine-dependent tRNA 4-demethylwyosine synthase</fullName>
        <ecNumber evidence="9">4.1.3.44</ecNumber>
    </recommendedName>
    <alternativeName>
        <fullName evidence="9">tRNA wyosine derivatives biosynthesis protein Taw1</fullName>
    </alternativeName>
</protein>
<comment type="cofactor">
    <cofactor evidence="9">
        <name>[4Fe-4S] cluster</name>
        <dbReference type="ChEBI" id="CHEBI:49883"/>
    </cofactor>
    <text evidence="9">Binds 2 [4Fe-4S] clusters. Binds 1 [4Fe-4S] cluster coordinated with 3 cysteines and an exchangeable S-adenosyl-L-methionine.</text>
</comment>
<feature type="domain" description="Radical SAM core" evidence="10">
    <location>
        <begin position="84"/>
        <end position="329"/>
    </location>
</feature>
<keyword evidence="1 9" id="KW-0004">4Fe-4S</keyword>
<evidence type="ECO:0000256" key="6">
    <source>
        <dbReference type="ARBA" id="ARBA00023014"/>
    </source>
</evidence>
<comment type="subcellular location">
    <subcellularLocation>
        <location evidence="9">Cytoplasm</location>
    </subcellularLocation>
</comment>
<comment type="function">
    <text evidence="9">Component of the wyosine derivatives biosynthesis pathway that catalyzes the condensation of N-methylguanine with 2 carbon atoms from pyruvate to form the tricyclic 4-demethylwyosine (imG-14) on guanosine-37 of tRNA(Phe).</text>
</comment>
<dbReference type="SFLD" id="SFLDG01071">
    <property type="entry name" value="tRNA_wybutosine-synthesizing"/>
    <property type="match status" value="1"/>
</dbReference>
<dbReference type="SFLD" id="SFLDF00284">
    <property type="entry name" value="tRNA_wybutosine-synthesizing"/>
    <property type="match status" value="1"/>
</dbReference>
<dbReference type="NCBIfam" id="TIGR03972">
    <property type="entry name" value="rSAM_TYW1"/>
    <property type="match status" value="1"/>
</dbReference>
<evidence type="ECO:0000256" key="9">
    <source>
        <dbReference type="HAMAP-Rule" id="MF_01921"/>
    </source>
</evidence>
<reference evidence="11 12" key="1">
    <citation type="submission" date="2018-06" db="EMBL/GenBank/DDBJ databases">
        <title>Genomic insight into two independent archaeal endosymbiosis events.</title>
        <authorList>
            <person name="Lind A.E."/>
            <person name="Lewis W.H."/>
            <person name="Spang A."/>
            <person name="Guy L."/>
            <person name="Embley M.T."/>
            <person name="Ettema T.J.G."/>
        </authorList>
    </citation>
    <scope>NUCLEOTIDE SEQUENCE [LARGE SCALE GENOMIC DNA]</scope>
    <source>
        <strain evidence="11">NOE</strain>
    </source>
</reference>
<keyword evidence="4 9" id="KW-0479">Metal-binding</keyword>
<dbReference type="InterPro" id="IPR013785">
    <property type="entry name" value="Aldolase_TIM"/>
</dbReference>
<dbReference type="InterPro" id="IPR013917">
    <property type="entry name" value="tRNA_wybutosine-synth"/>
</dbReference>
<evidence type="ECO:0000256" key="4">
    <source>
        <dbReference type="ARBA" id="ARBA00022723"/>
    </source>
</evidence>
<feature type="binding site" evidence="9">
    <location>
        <position position="78"/>
    </location>
    <ligand>
        <name>[4Fe-4S] cluster</name>
        <dbReference type="ChEBI" id="CHEBI:49883"/>
        <label>1</label>
    </ligand>
</feature>
<comment type="catalytic activity">
    <reaction evidence="8 9">
        <text>N(1)-methylguanosine(37) in tRNA(Phe) + pyruvate + S-adenosyl-L-methionine = 4-demethylwyosine(37) in tRNA(Phe) + 5'-deoxyadenosine + L-methionine + CO2 + H2O</text>
        <dbReference type="Rhea" id="RHEA:36347"/>
        <dbReference type="Rhea" id="RHEA-COMP:10164"/>
        <dbReference type="Rhea" id="RHEA-COMP:10165"/>
        <dbReference type="ChEBI" id="CHEBI:15361"/>
        <dbReference type="ChEBI" id="CHEBI:15377"/>
        <dbReference type="ChEBI" id="CHEBI:16526"/>
        <dbReference type="ChEBI" id="CHEBI:17319"/>
        <dbReference type="ChEBI" id="CHEBI:57844"/>
        <dbReference type="ChEBI" id="CHEBI:59789"/>
        <dbReference type="ChEBI" id="CHEBI:64315"/>
        <dbReference type="ChEBI" id="CHEBI:73542"/>
        <dbReference type="EC" id="4.1.3.44"/>
    </reaction>
</comment>
<comment type="caution">
    <text evidence="11">The sequence shown here is derived from an EMBL/GenBank/DDBJ whole genome shotgun (WGS) entry which is preliminary data.</text>
</comment>
<dbReference type="InterPro" id="IPR034556">
    <property type="entry name" value="tRNA_wybutosine-synthase"/>
</dbReference>
<keyword evidence="9" id="KW-0963">Cytoplasm</keyword>
<dbReference type="PANTHER" id="PTHR13930:SF0">
    <property type="entry name" value="S-ADENOSYL-L-METHIONINE-DEPENDENT TRNA 4-DEMETHYLWYOSINE SYNTHASE TYW1-RELATED"/>
    <property type="match status" value="1"/>
</dbReference>
<evidence type="ECO:0000256" key="1">
    <source>
        <dbReference type="ARBA" id="ARBA00022485"/>
    </source>
</evidence>
<dbReference type="Pfam" id="PF04055">
    <property type="entry name" value="Radical_SAM"/>
    <property type="match status" value="1"/>
</dbReference>
<dbReference type="PANTHER" id="PTHR13930">
    <property type="entry name" value="S-ADENOSYL-L-METHIONINE-DEPENDENT TRNA 4-DEMETHYLWYOSINE SYNTHASE"/>
    <property type="match status" value="1"/>
</dbReference>
<evidence type="ECO:0000256" key="5">
    <source>
        <dbReference type="ARBA" id="ARBA00023004"/>
    </source>
</evidence>
<evidence type="ECO:0000313" key="11">
    <source>
        <dbReference type="EMBL" id="RBQ23876.1"/>
    </source>
</evidence>
<keyword evidence="12" id="KW-1185">Reference proteome</keyword>
<dbReference type="GO" id="GO:0005737">
    <property type="term" value="C:cytoplasm"/>
    <property type="evidence" value="ECO:0007669"/>
    <property type="project" value="UniProtKB-SubCell"/>
</dbReference>
<dbReference type="InterPro" id="IPR058240">
    <property type="entry name" value="rSAM_sf"/>
</dbReference>
<dbReference type="Proteomes" id="UP000253099">
    <property type="component" value="Unassembled WGS sequence"/>
</dbReference>
<feature type="binding site" evidence="9">
    <location>
        <position position="91"/>
    </location>
    <ligand>
        <name>[4Fe-4S] cluster</name>
        <dbReference type="ChEBI" id="CHEBI:49883"/>
        <label>1</label>
    </ligand>
</feature>
<dbReference type="GO" id="GO:0008033">
    <property type="term" value="P:tRNA processing"/>
    <property type="evidence" value="ECO:0007669"/>
    <property type="project" value="UniProtKB-UniRule"/>
</dbReference>
<proteinExistence type="inferred from homology"/>
<feature type="binding site" evidence="9">
    <location>
        <position position="101"/>
    </location>
    <ligand>
        <name>[4Fe-4S] cluster</name>
        <dbReference type="ChEBI" id="CHEBI:49883"/>
        <label>2</label>
        <note>4Fe-4S-S-AdoMet</note>
    </ligand>
</feature>
<organism evidence="11 12">
    <name type="scientific">Candidatus Methanobinarius endosymbioticus</name>
    <dbReference type="NCBI Taxonomy" id="2006182"/>
    <lineage>
        <taxon>Archaea</taxon>
        <taxon>Methanobacteriati</taxon>
        <taxon>Methanobacteriota</taxon>
        <taxon>Methanomada group</taxon>
        <taxon>Methanobacteria</taxon>
        <taxon>Methanobacteriales</taxon>
        <taxon>Methanobacteriaceae</taxon>
        <taxon>Candidatus Methanobinarius</taxon>
    </lineage>
</organism>
<dbReference type="GO" id="GO:0046872">
    <property type="term" value="F:metal ion binding"/>
    <property type="evidence" value="ECO:0007669"/>
    <property type="project" value="UniProtKB-KW"/>
</dbReference>
<evidence type="ECO:0000256" key="2">
    <source>
        <dbReference type="ARBA" id="ARBA00022691"/>
    </source>
</evidence>
<dbReference type="Gene3D" id="3.20.20.70">
    <property type="entry name" value="Aldolase class I"/>
    <property type="match status" value="1"/>
</dbReference>
<dbReference type="PROSITE" id="PS51918">
    <property type="entry name" value="RADICAL_SAM"/>
    <property type="match status" value="1"/>
</dbReference>
<comment type="similarity">
    <text evidence="9">Belongs to the TYW1 family.</text>
</comment>
<dbReference type="AlphaFoldDB" id="A0A366MCA4"/>
<keyword evidence="3 9" id="KW-0819">tRNA processing</keyword>
<keyword evidence="2 9" id="KW-0949">S-adenosyl-L-methionine</keyword>
<dbReference type="InterPro" id="IPR007197">
    <property type="entry name" value="rSAM"/>
</dbReference>
<keyword evidence="7 9" id="KW-0456">Lyase</keyword>
<gene>
    <name evidence="9 11" type="primary">taw1</name>
    <name evidence="11" type="ORF">ALNOE001_06340</name>
</gene>
<keyword evidence="6 9" id="KW-0411">Iron-sulfur</keyword>
<dbReference type="SUPFAM" id="SSF102114">
    <property type="entry name" value="Radical SAM enzymes"/>
    <property type="match status" value="1"/>
</dbReference>
<sequence>MYNITNYLCNYNIFLDMSSDFDSNSLQDKNDAEKSPALNLEEQSKLEYSGYRFVGKNGHAAAKICHWTKKSLLNEGVCYKEKFYGIESHRCLQMSPAVPFCHQKCSFCWRDLSLTKTEWVGDYDDPKTIIKDAISAQNKLLCGFGGNDKTDKKKFKQSKNPNNAAISLAGEPMLYPDIDGLIEEVKKQDFTTFLVSNGLMDEKLANLENEPTQLYISLDAPDKKTYQNLCNPQINGAWEKVNNSLETLNNFDSRTCIRTTCVKHKNMFGHEKYAQLINKTDPDYIEIKAYMCVGYSRERLTLDNMPTFQEVTKFAEKIANLTGRKITNDSEISRVVLVE</sequence>
<comment type="subunit">
    <text evidence="9">Monomer.</text>
</comment>
<feature type="binding site" evidence="9">
    <location>
        <position position="105"/>
    </location>
    <ligand>
        <name>[4Fe-4S] cluster</name>
        <dbReference type="ChEBI" id="CHEBI:49883"/>
        <label>2</label>
        <note>4Fe-4S-S-AdoMet</note>
    </ligand>
</feature>
<dbReference type="GO" id="GO:0051539">
    <property type="term" value="F:4 iron, 4 sulfur cluster binding"/>
    <property type="evidence" value="ECO:0007669"/>
    <property type="project" value="UniProtKB-UniRule"/>
</dbReference>
<dbReference type="Pfam" id="PF08608">
    <property type="entry name" value="Wyosine_form"/>
    <property type="match status" value="1"/>
</dbReference>
<dbReference type="GO" id="GO:0102521">
    <property type="term" value="F:tRNA-4-demethylwyosine synthase activity"/>
    <property type="evidence" value="ECO:0007669"/>
    <property type="project" value="UniProtKB-EC"/>
</dbReference>
<keyword evidence="5 9" id="KW-0408">Iron</keyword>